<dbReference type="Proteomes" id="UP001601627">
    <property type="component" value="Unassembled WGS sequence"/>
</dbReference>
<dbReference type="InterPro" id="IPR050879">
    <property type="entry name" value="Acyltransferase_3"/>
</dbReference>
<feature type="transmembrane region" description="Helical" evidence="2">
    <location>
        <begin position="273"/>
        <end position="297"/>
    </location>
</feature>
<feature type="transmembrane region" description="Helical" evidence="2">
    <location>
        <begin position="358"/>
        <end position="379"/>
    </location>
</feature>
<keyword evidence="4" id="KW-0012">Acyltransferase</keyword>
<feature type="transmembrane region" description="Helical" evidence="2">
    <location>
        <begin position="150"/>
        <end position="171"/>
    </location>
</feature>
<feature type="transmembrane region" description="Helical" evidence="2">
    <location>
        <begin position="178"/>
        <end position="197"/>
    </location>
</feature>
<proteinExistence type="predicted"/>
<evidence type="ECO:0000256" key="2">
    <source>
        <dbReference type="SAM" id="Phobius"/>
    </source>
</evidence>
<evidence type="ECO:0000256" key="1">
    <source>
        <dbReference type="SAM" id="MobiDB-lite"/>
    </source>
</evidence>
<feature type="transmembrane region" description="Helical" evidence="2">
    <location>
        <begin position="318"/>
        <end position="338"/>
    </location>
</feature>
<dbReference type="EC" id="2.3.-.-" evidence="4"/>
<feature type="transmembrane region" description="Helical" evidence="2">
    <location>
        <begin position="123"/>
        <end position="144"/>
    </location>
</feature>
<keyword evidence="2" id="KW-1133">Transmembrane helix</keyword>
<feature type="transmembrane region" description="Helical" evidence="2">
    <location>
        <begin position="247"/>
        <end position="267"/>
    </location>
</feature>
<feature type="transmembrane region" description="Helical" evidence="2">
    <location>
        <begin position="93"/>
        <end position="111"/>
    </location>
</feature>
<comment type="caution">
    <text evidence="4">The sequence shown here is derived from an EMBL/GenBank/DDBJ whole genome shotgun (WGS) entry which is preliminary data.</text>
</comment>
<feature type="domain" description="Acyltransferase 3" evidence="3">
    <location>
        <begin position="27"/>
        <end position="375"/>
    </location>
</feature>
<feature type="region of interest" description="Disordered" evidence="1">
    <location>
        <begin position="1"/>
        <end position="20"/>
    </location>
</feature>
<feature type="compositionally biased region" description="Pro residues" evidence="1">
    <location>
        <begin position="9"/>
        <end position="20"/>
    </location>
</feature>
<sequence length="420" mass="46065">MTSSAQRPGSPPASVLPPEGGPAPRLHSLTGLRWIAALAVFLSHVSTLLPIPHTDAVFAMGSSGVTFFFVLSGFVLTWTWTSGDRTGPFYGRRFARIWPLLVIGVTVPLLLQLPDAPDAQSNTLILMAVSAVLLYQAWVPNWILGGTSPVTWSLACEAFFYAVFPFVAPYALRRSLRWLGWAAVTLVLVGWGIKLWLWEAYPPTPRPSFTGMDGLIFGTYSPIARVWEFLLGVVAAAAVRKGWRSPLGVRGATGLVLAGLVALWLLRDETWRLYVVFDALGQVTAPLYALLVVAVAQRDMGGSSSWLARGPMVALGEWSYAFYLLHFTVLFEIASRVSDRHSIVEFYMMPAGASWTNLWWVLLALGLAILVSALLHQFYERPAELWLRARIGRRVPASPGRTGPHADDRRRAAGAAPAKE</sequence>
<dbReference type="PANTHER" id="PTHR23028">
    <property type="entry name" value="ACETYLTRANSFERASE"/>
    <property type="match status" value="1"/>
</dbReference>
<reference evidence="4 5" key="1">
    <citation type="submission" date="2024-09" db="EMBL/GenBank/DDBJ databases">
        <title>The Natural Products Discovery Center: Release of the First 8490 Sequenced Strains for Exploring Actinobacteria Biosynthetic Diversity.</title>
        <authorList>
            <person name="Kalkreuter E."/>
            <person name="Kautsar S.A."/>
            <person name="Yang D."/>
            <person name="Bader C.D."/>
            <person name="Teijaro C.N."/>
            <person name="Fluegel L."/>
            <person name="Davis C.M."/>
            <person name="Simpson J.R."/>
            <person name="Lauterbach L."/>
            <person name="Steele A.D."/>
            <person name="Gui C."/>
            <person name="Meng S."/>
            <person name="Li G."/>
            <person name="Viehrig K."/>
            <person name="Ye F."/>
            <person name="Su P."/>
            <person name="Kiefer A.F."/>
            <person name="Nichols A."/>
            <person name="Cepeda A.J."/>
            <person name="Yan W."/>
            <person name="Fan B."/>
            <person name="Jiang Y."/>
            <person name="Adhikari A."/>
            <person name="Zheng C.-J."/>
            <person name="Schuster L."/>
            <person name="Cowan T.M."/>
            <person name="Smanski M.J."/>
            <person name="Chevrette M.G."/>
            <person name="De Carvalho L.P.S."/>
            <person name="Shen B."/>
        </authorList>
    </citation>
    <scope>NUCLEOTIDE SEQUENCE [LARGE SCALE GENOMIC DNA]</scope>
    <source>
        <strain evidence="4 5">NPDC058328</strain>
    </source>
</reference>
<dbReference type="EMBL" id="JBHVZQ010000037">
    <property type="protein sequence ID" value="MFF1277494.1"/>
    <property type="molecule type" value="Genomic_DNA"/>
</dbReference>
<gene>
    <name evidence="4" type="ORF">ACFVZC_29470</name>
</gene>
<feature type="transmembrane region" description="Helical" evidence="2">
    <location>
        <begin position="31"/>
        <end position="49"/>
    </location>
</feature>
<organism evidence="4 5">
    <name type="scientific">Streptomyces marokkonensis</name>
    <dbReference type="NCBI Taxonomy" id="324855"/>
    <lineage>
        <taxon>Bacteria</taxon>
        <taxon>Bacillati</taxon>
        <taxon>Actinomycetota</taxon>
        <taxon>Actinomycetes</taxon>
        <taxon>Kitasatosporales</taxon>
        <taxon>Streptomycetaceae</taxon>
        <taxon>Streptomyces</taxon>
    </lineage>
</organism>
<accession>A0ABW6QE34</accession>
<dbReference type="RefSeq" id="WP_388239355.1">
    <property type="nucleotide sequence ID" value="NZ_JBHVZQ010000037.1"/>
</dbReference>
<name>A0ABW6QE34_9ACTN</name>
<dbReference type="Pfam" id="PF01757">
    <property type="entry name" value="Acyl_transf_3"/>
    <property type="match status" value="1"/>
</dbReference>
<feature type="region of interest" description="Disordered" evidence="1">
    <location>
        <begin position="397"/>
        <end position="420"/>
    </location>
</feature>
<keyword evidence="2" id="KW-0472">Membrane</keyword>
<keyword evidence="2" id="KW-0812">Transmembrane</keyword>
<evidence type="ECO:0000259" key="3">
    <source>
        <dbReference type="Pfam" id="PF01757"/>
    </source>
</evidence>
<feature type="transmembrane region" description="Helical" evidence="2">
    <location>
        <begin position="56"/>
        <end position="81"/>
    </location>
</feature>
<evidence type="ECO:0000313" key="4">
    <source>
        <dbReference type="EMBL" id="MFF1277494.1"/>
    </source>
</evidence>
<dbReference type="InterPro" id="IPR002656">
    <property type="entry name" value="Acyl_transf_3_dom"/>
</dbReference>
<protein>
    <submittedName>
        <fullName evidence="4">Acyltransferase family protein</fullName>
        <ecNumber evidence="4">2.3.-.-</ecNumber>
    </submittedName>
</protein>
<dbReference type="GO" id="GO:0016746">
    <property type="term" value="F:acyltransferase activity"/>
    <property type="evidence" value="ECO:0007669"/>
    <property type="project" value="UniProtKB-KW"/>
</dbReference>
<dbReference type="PANTHER" id="PTHR23028:SF53">
    <property type="entry name" value="ACYL_TRANSF_3 DOMAIN-CONTAINING PROTEIN"/>
    <property type="match status" value="1"/>
</dbReference>
<keyword evidence="5" id="KW-1185">Reference proteome</keyword>
<evidence type="ECO:0000313" key="5">
    <source>
        <dbReference type="Proteomes" id="UP001601627"/>
    </source>
</evidence>
<keyword evidence="4" id="KW-0808">Transferase</keyword>